<evidence type="ECO:0000256" key="15">
    <source>
        <dbReference type="ARBA" id="ARBA00035715"/>
    </source>
</evidence>
<dbReference type="PANTHER" id="PTHR14971">
    <property type="entry name" value="VESICULAR, OVEREXPRESSED IN CANCER, PROSURVIVAL PROTEIN 1"/>
    <property type="match status" value="1"/>
</dbReference>
<comment type="caution">
    <text evidence="18">The sequence shown here is derived from an EMBL/GenBank/DDBJ whole genome shotgun (WGS) entry which is preliminary data.</text>
</comment>
<protein>
    <recommendedName>
        <fullName evidence="14">WW domain binding protein VOPP1</fullName>
    </recommendedName>
    <alternativeName>
        <fullName evidence="15">Vesicular, overexpressed in cancer, prosurvival protein 1</fullName>
    </alternativeName>
</protein>
<gene>
    <name evidence="18" type="ORF">RI129_006315</name>
</gene>
<evidence type="ECO:0000313" key="18">
    <source>
        <dbReference type="EMBL" id="KAK5645015.1"/>
    </source>
</evidence>
<reference evidence="18 19" key="1">
    <citation type="journal article" date="2024" name="Insects">
        <title>An Improved Chromosome-Level Genome Assembly of the Firefly Pyrocoelia pectoralis.</title>
        <authorList>
            <person name="Fu X."/>
            <person name="Meyer-Rochow V.B."/>
            <person name="Ballantyne L."/>
            <person name="Zhu X."/>
        </authorList>
    </citation>
    <scope>NUCLEOTIDE SEQUENCE [LARGE SCALE GENOMIC DNA]</scope>
    <source>
        <strain evidence="18">XCY_ONT2</strain>
    </source>
</reference>
<keyword evidence="11" id="KW-0458">Lysosome</keyword>
<accession>A0AAN7VB09</accession>
<dbReference type="EMBL" id="JAVRBK010000004">
    <property type="protein sequence ID" value="KAK5645015.1"/>
    <property type="molecule type" value="Genomic_DNA"/>
</dbReference>
<organism evidence="18 19">
    <name type="scientific">Pyrocoelia pectoralis</name>
    <dbReference type="NCBI Taxonomy" id="417401"/>
    <lineage>
        <taxon>Eukaryota</taxon>
        <taxon>Metazoa</taxon>
        <taxon>Ecdysozoa</taxon>
        <taxon>Arthropoda</taxon>
        <taxon>Hexapoda</taxon>
        <taxon>Insecta</taxon>
        <taxon>Pterygota</taxon>
        <taxon>Neoptera</taxon>
        <taxon>Endopterygota</taxon>
        <taxon>Coleoptera</taxon>
        <taxon>Polyphaga</taxon>
        <taxon>Elateriformia</taxon>
        <taxon>Elateroidea</taxon>
        <taxon>Lampyridae</taxon>
        <taxon>Lampyrinae</taxon>
        <taxon>Pyrocoelia</taxon>
    </lineage>
</organism>
<dbReference type="Proteomes" id="UP001329430">
    <property type="component" value="Chromosome 4"/>
</dbReference>
<evidence type="ECO:0000256" key="9">
    <source>
        <dbReference type="ARBA" id="ARBA00023136"/>
    </source>
</evidence>
<evidence type="ECO:0000256" key="14">
    <source>
        <dbReference type="ARBA" id="ARBA00035708"/>
    </source>
</evidence>
<evidence type="ECO:0000256" key="8">
    <source>
        <dbReference type="ARBA" id="ARBA00023015"/>
    </source>
</evidence>
<dbReference type="GO" id="GO:0005765">
    <property type="term" value="C:lysosomal membrane"/>
    <property type="evidence" value="ECO:0007669"/>
    <property type="project" value="UniProtKB-SubCell"/>
</dbReference>
<evidence type="ECO:0000256" key="10">
    <source>
        <dbReference type="ARBA" id="ARBA00023163"/>
    </source>
</evidence>
<evidence type="ECO:0000256" key="5">
    <source>
        <dbReference type="ARBA" id="ARBA00022729"/>
    </source>
</evidence>
<feature type="region of interest" description="Disordered" evidence="17">
    <location>
        <begin position="525"/>
        <end position="561"/>
    </location>
</feature>
<evidence type="ECO:0000256" key="3">
    <source>
        <dbReference type="ARBA" id="ARBA00006655"/>
    </source>
</evidence>
<evidence type="ECO:0000256" key="6">
    <source>
        <dbReference type="ARBA" id="ARBA00022753"/>
    </source>
</evidence>
<evidence type="ECO:0000256" key="12">
    <source>
        <dbReference type="ARBA" id="ARBA00023329"/>
    </source>
</evidence>
<evidence type="ECO:0000313" key="19">
    <source>
        <dbReference type="Proteomes" id="UP001329430"/>
    </source>
</evidence>
<evidence type="ECO:0000256" key="2">
    <source>
        <dbReference type="ARBA" id="ARBA00004656"/>
    </source>
</evidence>
<keyword evidence="10" id="KW-0804">Transcription</keyword>
<proteinExistence type="inferred from homology"/>
<evidence type="ECO:0000256" key="16">
    <source>
        <dbReference type="ARBA" id="ARBA00046288"/>
    </source>
</evidence>
<dbReference type="AlphaFoldDB" id="A0AAN7VB09"/>
<sequence>MMASVTQVPLKNCDGGHYCSPPKECCKQGCCYLLAPSVSYRPPTLPTTSMLNPLFLGHWYFWAAVTATVAGILCACSLWRRHSQRGLCCGNSGRDDRASEPDSNGSCYAPPHYSRCNSFHQAPPPYSEVTSKPDLYPLVISYNGYNMESNQKLGRGSTGYLMVQYFRNYIVRPVGTLSATSTMDSLGSSFICNATNEANTIIPPPYSSTASLEEVNVNNNIPTRPSSEFPRSISSATCNDFHLAQHSPNGCSQQGNVPVPQPSANMNNKYTNTSNLNLHNCIREVSITSNPCYMQNTKTAHQTLLTKPPEEFSRKTNQTNCDFSPPLNIAHKCTKKTNRTTSSHEYSSIDCESQEEDHNFSDLLNLSVCIPSTITHLPLGTVTTSSSHSHDIQQYSVVNSITSSDISSLANLGTPDSPPRATSPTGELRELLDKIQQLPQNKSPTPNTDTSNDGHEVKVKSCFSRNKTKTLYMPLSEGPSYNYVSKVSPTSKTVGVFGKGCKGWLSRSAPNTPCGGFMPSFPTVKKHCNSQRGSKGKIHDGSPLLNENEESDDELRRNQCS</sequence>
<keyword evidence="12" id="KW-0968">Cytoplasmic vesicle</keyword>
<keyword evidence="4" id="KW-0812">Transmembrane</keyword>
<feature type="region of interest" description="Disordered" evidence="17">
    <location>
        <begin position="436"/>
        <end position="456"/>
    </location>
</feature>
<feature type="compositionally biased region" description="Polar residues" evidence="17">
    <location>
        <begin position="437"/>
        <end position="451"/>
    </location>
</feature>
<keyword evidence="9" id="KW-0472">Membrane</keyword>
<comment type="similarity">
    <text evidence="3">Belongs to the VOPP1/ECOP family.</text>
</comment>
<evidence type="ECO:0000256" key="13">
    <source>
        <dbReference type="ARBA" id="ARBA00035628"/>
    </source>
</evidence>
<dbReference type="GO" id="GO:0031902">
    <property type="term" value="C:late endosome membrane"/>
    <property type="evidence" value="ECO:0007669"/>
    <property type="project" value="UniProtKB-SubCell"/>
</dbReference>
<keyword evidence="8" id="KW-0805">Transcription regulation</keyword>
<name>A0AAN7VB09_9COLE</name>
<evidence type="ECO:0000256" key="17">
    <source>
        <dbReference type="SAM" id="MobiDB-lite"/>
    </source>
</evidence>
<comment type="subcellular location">
    <subcellularLocation>
        <location evidence="1">Cytoplasmic vesicle membrane</location>
    </subcellularLocation>
    <subcellularLocation>
        <location evidence="16">Endomembrane system</location>
        <topology evidence="16">Single-pass type I membrane protein</topology>
    </subcellularLocation>
    <subcellularLocation>
        <location evidence="13">Late endosome membrane</location>
        <topology evidence="13">Single-pass membrane protein</topology>
    </subcellularLocation>
    <subcellularLocation>
        <location evidence="2">Lysosome membrane</location>
    </subcellularLocation>
</comment>
<keyword evidence="7" id="KW-1133">Transmembrane helix</keyword>
<keyword evidence="6" id="KW-0967">Endosome</keyword>
<keyword evidence="5" id="KW-0732">Signal</keyword>
<evidence type="ECO:0000256" key="11">
    <source>
        <dbReference type="ARBA" id="ARBA00023228"/>
    </source>
</evidence>
<dbReference type="InterPro" id="IPR026229">
    <property type="entry name" value="VOPP1"/>
</dbReference>
<evidence type="ECO:0000256" key="7">
    <source>
        <dbReference type="ARBA" id="ARBA00022989"/>
    </source>
</evidence>
<evidence type="ECO:0000256" key="4">
    <source>
        <dbReference type="ARBA" id="ARBA00022692"/>
    </source>
</evidence>
<evidence type="ECO:0000256" key="1">
    <source>
        <dbReference type="ARBA" id="ARBA00004156"/>
    </source>
</evidence>
<dbReference type="PANTHER" id="PTHR14971:SF2">
    <property type="entry name" value="VESICULAR, OVEREXPRESSED IN CANCER, PROSURVIVAL PROTEIN 1"/>
    <property type="match status" value="1"/>
</dbReference>
<keyword evidence="19" id="KW-1185">Reference proteome</keyword>